<evidence type="ECO:0000313" key="2">
    <source>
        <dbReference type="EMBL" id="CUX81122.1"/>
    </source>
</evidence>
<organism evidence="3 4">
    <name type="scientific">Roseibaca calidilacus</name>
    <dbReference type="NCBI Taxonomy" id="1666912"/>
    <lineage>
        <taxon>Bacteria</taxon>
        <taxon>Pseudomonadati</taxon>
        <taxon>Pseudomonadota</taxon>
        <taxon>Alphaproteobacteria</taxon>
        <taxon>Rhodobacterales</taxon>
        <taxon>Paracoccaceae</taxon>
        <taxon>Roseinatronobacter</taxon>
    </lineage>
</organism>
<dbReference type="EMBL" id="FBYC01000004">
    <property type="protein sequence ID" value="CUX81122.1"/>
    <property type="molecule type" value="Genomic_DNA"/>
</dbReference>
<name>A0A0N8K6V8_9RHOB</name>
<comment type="caution">
    <text evidence="3">The sequence shown here is derived from an EMBL/GenBank/DDBJ whole genome shotgun (WGS) entry which is preliminary data.</text>
</comment>
<proteinExistence type="predicted"/>
<dbReference type="EMBL" id="LJSG01000020">
    <property type="protein sequence ID" value="KPP90017.1"/>
    <property type="molecule type" value="Genomic_DNA"/>
</dbReference>
<dbReference type="AlphaFoldDB" id="A0A0N8K6V8"/>
<gene>
    <name evidence="2" type="ORF">Ga0058931_1561</name>
    <name evidence="3" type="ORF">HLUCCA05_07585</name>
</gene>
<dbReference type="PANTHER" id="PTHR37826:SF3">
    <property type="entry name" value="J DOMAIN-CONTAINING PROTEIN"/>
    <property type="match status" value="1"/>
</dbReference>
<evidence type="ECO:0000256" key="1">
    <source>
        <dbReference type="SAM" id="Phobius"/>
    </source>
</evidence>
<evidence type="ECO:0008006" key="6">
    <source>
        <dbReference type="Google" id="ProtNLM"/>
    </source>
</evidence>
<reference evidence="2 5" key="2">
    <citation type="submission" date="2016-01" db="EMBL/GenBank/DDBJ databases">
        <authorList>
            <person name="Varghese N."/>
        </authorList>
    </citation>
    <scope>NUCLEOTIDE SEQUENCE [LARGE SCALE GENOMIC DNA]</scope>
    <source>
        <strain evidence="2 5">HL-91</strain>
    </source>
</reference>
<feature type="transmembrane region" description="Helical" evidence="1">
    <location>
        <begin position="337"/>
        <end position="358"/>
    </location>
</feature>
<keyword evidence="1" id="KW-0812">Transmembrane</keyword>
<dbReference type="OrthoDB" id="3182597at2"/>
<accession>A0A0N8K6V8</accession>
<sequence>MTDSATDHRFPCGQCGASLRFTPGQGRLTCAYCGYAQDVPEVSDHARAKALATLDLHAALEERLAPEAMEETRVSHCDTCGAEVQFDPNIHSAECPFCASPVVADTGAHRHIKPQALLPFKLGQSEAQGKMRDWLKGLWFAPNGLAKYARDTGKLNGLYLPYWAFDADTQTRYTGQRGTHYYVTVGSGKNKRTERRTRWTPASGRVARAFTDVLVVASDSLPRKNLRALEPWTLSELTPYTADYLSGFRAEGYTVDLGPGYEIGKERMADVIRADIRRDIGGDEQRIGSVATDYDEERFKHILLPIWMAAYRYKGKSYRFIVNGQSGRVQGERPYSAWKIAFAVTLGLVFAATAFYVAEMGGF</sequence>
<dbReference type="Proteomes" id="UP000182045">
    <property type="component" value="Unassembled WGS sequence"/>
</dbReference>
<dbReference type="RefSeq" id="WP_072245839.1">
    <property type="nucleotide sequence ID" value="NZ_FBYC01000004.1"/>
</dbReference>
<dbReference type="Proteomes" id="UP000050413">
    <property type="component" value="Unassembled WGS sequence"/>
</dbReference>
<dbReference type="STRING" id="1666912.Ga0058931_1561"/>
<evidence type="ECO:0000313" key="4">
    <source>
        <dbReference type="Proteomes" id="UP000050413"/>
    </source>
</evidence>
<dbReference type="PATRIC" id="fig|1666912.4.peg.349"/>
<protein>
    <recommendedName>
        <fullName evidence="6">Primosomal protein N' (Replication factor Y)-superfamily II helicase</fullName>
    </recommendedName>
</protein>
<evidence type="ECO:0000313" key="5">
    <source>
        <dbReference type="Proteomes" id="UP000182045"/>
    </source>
</evidence>
<keyword evidence="1" id="KW-1133">Transmembrane helix</keyword>
<evidence type="ECO:0000313" key="3">
    <source>
        <dbReference type="EMBL" id="KPP90017.1"/>
    </source>
</evidence>
<keyword evidence="1" id="KW-0472">Membrane</keyword>
<dbReference type="PANTHER" id="PTHR37826">
    <property type="entry name" value="FLOTILLIN BAND_7_5 DOMAIN PROTEIN"/>
    <property type="match status" value="1"/>
</dbReference>
<keyword evidence="5" id="KW-1185">Reference proteome</keyword>
<reference evidence="3 4" key="1">
    <citation type="submission" date="2015-09" db="EMBL/GenBank/DDBJ databases">
        <title>Identification and resolution of microdiversity through metagenomic sequencing of parallel consortia.</title>
        <authorList>
            <person name="Nelson W.C."/>
            <person name="Romine M.F."/>
            <person name="Lindemann S.R."/>
        </authorList>
    </citation>
    <scope>NUCLEOTIDE SEQUENCE [LARGE SCALE GENOMIC DNA]</scope>
    <source>
        <strain evidence="3">HL-91</strain>
    </source>
</reference>